<evidence type="ECO:0000313" key="2">
    <source>
        <dbReference type="Proteomes" id="UP000284763"/>
    </source>
</evidence>
<name>A0A424YUM8_9EURY</name>
<dbReference type="Proteomes" id="UP000284763">
    <property type="component" value="Unassembled WGS sequence"/>
</dbReference>
<reference evidence="1 2" key="1">
    <citation type="submission" date="2018-08" db="EMBL/GenBank/DDBJ databases">
        <title>The metabolism and importance of syntrophic acetate oxidation coupled to methane or sulfide production in haloalkaline environments.</title>
        <authorList>
            <person name="Timmers P.H.A."/>
            <person name="Vavourakis C.D."/>
            <person name="Sorokin D.Y."/>
            <person name="Sinninghe Damste J.S."/>
            <person name="Muyzer G."/>
            <person name="Stams A.J.M."/>
            <person name="Plugge C.M."/>
        </authorList>
    </citation>
    <scope>NUCLEOTIDE SEQUENCE [LARGE SCALE GENOMIC DNA]</scope>
    <source>
        <strain evidence="1">MSAO_Arc3</strain>
    </source>
</reference>
<accession>A0A424YUM8</accession>
<comment type="caution">
    <text evidence="1">The sequence shown here is derived from an EMBL/GenBank/DDBJ whole genome shotgun (WGS) entry which is preliminary data.</text>
</comment>
<protein>
    <recommendedName>
        <fullName evidence="3">DUF429 domain-containing protein</fullName>
    </recommendedName>
</protein>
<sequence>NQFNCYDKIVELIENAPMNTLYGFDFPLSVPEPFLKHYSNWNDFIFDFTKKYPSPDEFRRDFLELSNGVEIKRCSETIEKAPFSPYNLRLFKQTYYGITKIVYPLLSKKSAAFLPMNELNKNKPWVVEVCPACTLKKISMYFPYKGRGQEELGNRIKILNYLAENNIFVPFSLKNDILSNYEGDALDSIIGAYSLFKSLSYGKIENSSNLKNNLVYKKEGYIFS</sequence>
<evidence type="ECO:0000313" key="1">
    <source>
        <dbReference type="EMBL" id="RQD82709.1"/>
    </source>
</evidence>
<proteinExistence type="predicted"/>
<dbReference type="EMBL" id="QZAB01000430">
    <property type="protein sequence ID" value="RQD82709.1"/>
    <property type="molecule type" value="Genomic_DNA"/>
</dbReference>
<dbReference type="AlphaFoldDB" id="A0A424YUM8"/>
<organism evidence="1 2">
    <name type="scientific">Methanosalsum natronophilum</name>
    <dbReference type="NCBI Taxonomy" id="768733"/>
    <lineage>
        <taxon>Archaea</taxon>
        <taxon>Methanobacteriati</taxon>
        <taxon>Methanobacteriota</taxon>
        <taxon>Stenosarchaea group</taxon>
        <taxon>Methanomicrobia</taxon>
        <taxon>Methanosarcinales</taxon>
        <taxon>Methanosarcinaceae</taxon>
        <taxon>Methanosalsum</taxon>
    </lineage>
</organism>
<feature type="non-terminal residue" evidence="1">
    <location>
        <position position="1"/>
    </location>
</feature>
<gene>
    <name evidence="1" type="ORF">D5R95_06835</name>
</gene>
<evidence type="ECO:0008006" key="3">
    <source>
        <dbReference type="Google" id="ProtNLM"/>
    </source>
</evidence>